<evidence type="ECO:0000313" key="6">
    <source>
        <dbReference type="Proteomes" id="UP000823886"/>
    </source>
</evidence>
<dbReference type="InterPro" id="IPR018060">
    <property type="entry name" value="HTH_AraC"/>
</dbReference>
<reference evidence="5" key="1">
    <citation type="journal article" date="2021" name="PeerJ">
        <title>Extensive microbial diversity within the chicken gut microbiome revealed by metagenomics and culture.</title>
        <authorList>
            <person name="Gilroy R."/>
            <person name="Ravi A."/>
            <person name="Getino M."/>
            <person name="Pursley I."/>
            <person name="Horton D.L."/>
            <person name="Alikhan N.F."/>
            <person name="Baker D."/>
            <person name="Gharbi K."/>
            <person name="Hall N."/>
            <person name="Watson M."/>
            <person name="Adriaenssens E.M."/>
            <person name="Foster-Nyarko E."/>
            <person name="Jarju S."/>
            <person name="Secka A."/>
            <person name="Antonio M."/>
            <person name="Oren A."/>
            <person name="Chaudhuri R.R."/>
            <person name="La Ragione R."/>
            <person name="Hildebrand F."/>
            <person name="Pallen M.J."/>
        </authorList>
    </citation>
    <scope>NUCLEOTIDE SEQUENCE</scope>
    <source>
        <strain evidence="5">ChiBcec2-3848</strain>
    </source>
</reference>
<keyword evidence="3" id="KW-0804">Transcription</keyword>
<organism evidence="5 6">
    <name type="scientific">Candidatus Blautia merdavium</name>
    <dbReference type="NCBI Taxonomy" id="2838494"/>
    <lineage>
        <taxon>Bacteria</taxon>
        <taxon>Bacillati</taxon>
        <taxon>Bacillota</taxon>
        <taxon>Clostridia</taxon>
        <taxon>Lachnospirales</taxon>
        <taxon>Lachnospiraceae</taxon>
        <taxon>Blautia</taxon>
    </lineage>
</organism>
<protein>
    <submittedName>
        <fullName evidence="5">AraC family transcriptional regulator</fullName>
    </submittedName>
</protein>
<name>A0A9D2PLV6_9FIRM</name>
<feature type="domain" description="HTH araC/xylS-type" evidence="4">
    <location>
        <begin position="188"/>
        <end position="285"/>
    </location>
</feature>
<evidence type="ECO:0000313" key="5">
    <source>
        <dbReference type="EMBL" id="HJC62693.1"/>
    </source>
</evidence>
<reference evidence="5" key="2">
    <citation type="submission" date="2021-04" db="EMBL/GenBank/DDBJ databases">
        <authorList>
            <person name="Gilroy R."/>
        </authorList>
    </citation>
    <scope>NUCLEOTIDE SEQUENCE</scope>
    <source>
        <strain evidence="5">ChiBcec2-3848</strain>
    </source>
</reference>
<dbReference type="Gene3D" id="2.60.120.10">
    <property type="entry name" value="Jelly Rolls"/>
    <property type="match status" value="1"/>
</dbReference>
<dbReference type="Proteomes" id="UP000823886">
    <property type="component" value="Unassembled WGS sequence"/>
</dbReference>
<dbReference type="PANTHER" id="PTHR43280">
    <property type="entry name" value="ARAC-FAMILY TRANSCRIPTIONAL REGULATOR"/>
    <property type="match status" value="1"/>
</dbReference>
<dbReference type="InterPro" id="IPR013096">
    <property type="entry name" value="Cupin_2"/>
</dbReference>
<dbReference type="PROSITE" id="PS01124">
    <property type="entry name" value="HTH_ARAC_FAMILY_2"/>
    <property type="match status" value="1"/>
</dbReference>
<dbReference type="PANTHER" id="PTHR43280:SF34">
    <property type="entry name" value="ARAC-FAMILY TRANSCRIPTIONAL REGULATOR"/>
    <property type="match status" value="1"/>
</dbReference>
<keyword evidence="2" id="KW-0238">DNA-binding</keyword>
<accession>A0A9D2PLV6</accession>
<dbReference type="Pfam" id="PF12833">
    <property type="entry name" value="HTH_18"/>
    <property type="match status" value="1"/>
</dbReference>
<dbReference type="SUPFAM" id="SSF46689">
    <property type="entry name" value="Homeodomain-like"/>
    <property type="match status" value="2"/>
</dbReference>
<gene>
    <name evidence="5" type="ORF">H9753_03610</name>
</gene>
<dbReference type="SMART" id="SM00342">
    <property type="entry name" value="HTH_ARAC"/>
    <property type="match status" value="1"/>
</dbReference>
<evidence type="ECO:0000259" key="4">
    <source>
        <dbReference type="PROSITE" id="PS01124"/>
    </source>
</evidence>
<dbReference type="EMBL" id="DWVZ01000046">
    <property type="protein sequence ID" value="HJC62693.1"/>
    <property type="molecule type" value="Genomic_DNA"/>
</dbReference>
<sequence length="294" mass="35299">MKKNLKTKFQRRQYMLSKDFEIYYYSDSHMENVDFHIHDYYEFYFFVEGDVSISVKEKSDALKAGDVVVIPPGIPHRVVFHSWELPYSRFVFWISTDYFQRLYSSSADYAYLIEYAREKGEYVFHNTMVEFSTIQSKIFHLIEEIHSEHFGRDTKISICISDLLLHLNRMVYERNHPRRRKEDKNLEESIIQYIDEHLEQDLSLEHLAGKFYVSKYYIAHMFKETIGISIHQYITKKRLAACQDAILSSISISQSYLMFGFKDYSSFFRAFKKEYGISPKEFRDMQIGQKKEKF</sequence>
<evidence type="ECO:0000256" key="3">
    <source>
        <dbReference type="ARBA" id="ARBA00023163"/>
    </source>
</evidence>
<evidence type="ECO:0000256" key="1">
    <source>
        <dbReference type="ARBA" id="ARBA00023015"/>
    </source>
</evidence>
<dbReference type="GO" id="GO:0043565">
    <property type="term" value="F:sequence-specific DNA binding"/>
    <property type="evidence" value="ECO:0007669"/>
    <property type="project" value="InterPro"/>
</dbReference>
<proteinExistence type="predicted"/>
<dbReference type="InterPro" id="IPR009057">
    <property type="entry name" value="Homeodomain-like_sf"/>
</dbReference>
<evidence type="ECO:0000256" key="2">
    <source>
        <dbReference type="ARBA" id="ARBA00023125"/>
    </source>
</evidence>
<comment type="caution">
    <text evidence="5">The sequence shown here is derived from an EMBL/GenBank/DDBJ whole genome shotgun (WGS) entry which is preliminary data.</text>
</comment>
<dbReference type="Pfam" id="PF07883">
    <property type="entry name" value="Cupin_2"/>
    <property type="match status" value="1"/>
</dbReference>
<dbReference type="GO" id="GO:0003700">
    <property type="term" value="F:DNA-binding transcription factor activity"/>
    <property type="evidence" value="ECO:0007669"/>
    <property type="project" value="InterPro"/>
</dbReference>
<dbReference type="Gene3D" id="1.10.10.60">
    <property type="entry name" value="Homeodomain-like"/>
    <property type="match status" value="2"/>
</dbReference>
<dbReference type="AlphaFoldDB" id="A0A9D2PLV6"/>
<dbReference type="InterPro" id="IPR014710">
    <property type="entry name" value="RmlC-like_jellyroll"/>
</dbReference>
<dbReference type="InterPro" id="IPR037923">
    <property type="entry name" value="HTH-like"/>
</dbReference>
<keyword evidence="1" id="KW-0805">Transcription regulation</keyword>
<dbReference type="SUPFAM" id="SSF51215">
    <property type="entry name" value="Regulatory protein AraC"/>
    <property type="match status" value="1"/>
</dbReference>